<dbReference type="PANTHER" id="PTHR34109">
    <property type="entry name" value="BNAUNNG04460D PROTEIN-RELATED"/>
    <property type="match status" value="1"/>
</dbReference>
<dbReference type="Pfam" id="PF00903">
    <property type="entry name" value="Glyoxalase"/>
    <property type="match status" value="1"/>
</dbReference>
<evidence type="ECO:0000313" key="4">
    <source>
        <dbReference type="Proteomes" id="UP000315226"/>
    </source>
</evidence>
<comment type="caution">
    <text evidence="3">The sequence shown here is derived from an EMBL/GenBank/DDBJ whole genome shotgun (WGS) entry which is preliminary data.</text>
</comment>
<feature type="compositionally biased region" description="Polar residues" evidence="1">
    <location>
        <begin position="166"/>
        <end position="175"/>
    </location>
</feature>
<reference evidence="3 4" key="1">
    <citation type="submission" date="2019-06" db="EMBL/GenBank/DDBJ databases">
        <title>Whole genome shotgun sequence of Streptomyces gardneri NBRC 12865.</title>
        <authorList>
            <person name="Hosoyama A."/>
            <person name="Uohara A."/>
            <person name="Ohji S."/>
            <person name="Ichikawa N."/>
        </authorList>
    </citation>
    <scope>NUCLEOTIDE SEQUENCE [LARGE SCALE GENOMIC DNA]</scope>
    <source>
        <strain evidence="3 4">NBRC 12865</strain>
    </source>
</reference>
<dbReference type="Gene3D" id="3.30.720.120">
    <property type="match status" value="1"/>
</dbReference>
<dbReference type="PROSITE" id="PS51819">
    <property type="entry name" value="VOC"/>
    <property type="match status" value="1"/>
</dbReference>
<name>A0A4Y3RLF9_9ACTN</name>
<evidence type="ECO:0000256" key="1">
    <source>
        <dbReference type="SAM" id="MobiDB-lite"/>
    </source>
</evidence>
<dbReference type="AlphaFoldDB" id="A0A4Y3RLF9"/>
<dbReference type="SUPFAM" id="SSF54593">
    <property type="entry name" value="Glyoxalase/Bleomycin resistance protein/Dihydroxybiphenyl dioxygenase"/>
    <property type="match status" value="1"/>
</dbReference>
<sequence length="175" mass="18894">MTVTVRETGKVGIPVAVKPIPEGYPRVTPYLCVDGAAAAIDFYVSVLGAVERMRMPAPGGTIGHAELTLGNSVIMLADEFPSMDFRSPKTVGGTPITLHLYVEDVDAVFAKALARGAKELSPVKDEFYGDRTGQLEDPFGHRWNLATHVEDVPEEEMEKRAKEALQSVQPPSDAA</sequence>
<dbReference type="InterPro" id="IPR004360">
    <property type="entry name" value="Glyas_Fos-R_dOase_dom"/>
</dbReference>
<dbReference type="Gene3D" id="3.30.720.110">
    <property type="match status" value="1"/>
</dbReference>
<evidence type="ECO:0000313" key="3">
    <source>
        <dbReference type="EMBL" id="GEB57553.1"/>
    </source>
</evidence>
<evidence type="ECO:0000259" key="2">
    <source>
        <dbReference type="PROSITE" id="PS51819"/>
    </source>
</evidence>
<protein>
    <submittedName>
        <fullName evidence="3">Glyoxalase</fullName>
    </submittedName>
</protein>
<dbReference type="CDD" id="cd07246">
    <property type="entry name" value="VOC_like"/>
    <property type="match status" value="1"/>
</dbReference>
<feature type="domain" description="VOC" evidence="2">
    <location>
        <begin position="23"/>
        <end position="148"/>
    </location>
</feature>
<keyword evidence="4" id="KW-1185">Reference proteome</keyword>
<accession>A0A4Y3RLF9</accession>
<dbReference type="InterPro" id="IPR037523">
    <property type="entry name" value="VOC_core"/>
</dbReference>
<dbReference type="Proteomes" id="UP000315226">
    <property type="component" value="Unassembled WGS sequence"/>
</dbReference>
<proteinExistence type="predicted"/>
<feature type="region of interest" description="Disordered" evidence="1">
    <location>
        <begin position="152"/>
        <end position="175"/>
    </location>
</feature>
<dbReference type="PANTHER" id="PTHR34109:SF1">
    <property type="entry name" value="VOC DOMAIN-CONTAINING PROTEIN"/>
    <property type="match status" value="1"/>
</dbReference>
<gene>
    <name evidence="3" type="primary">phnB</name>
    <name evidence="3" type="ORF">SGA01_31580</name>
</gene>
<organism evidence="3 4">
    <name type="scientific">Streptomyces gardneri</name>
    <dbReference type="NCBI Taxonomy" id="66892"/>
    <lineage>
        <taxon>Bacteria</taxon>
        <taxon>Bacillati</taxon>
        <taxon>Actinomycetota</taxon>
        <taxon>Actinomycetes</taxon>
        <taxon>Kitasatosporales</taxon>
        <taxon>Streptomycetaceae</taxon>
        <taxon>Streptomyces</taxon>
    </lineage>
</organism>
<dbReference type="InterPro" id="IPR029068">
    <property type="entry name" value="Glyas_Bleomycin-R_OHBP_Dase"/>
</dbReference>
<dbReference type="EMBL" id="BJMN01000019">
    <property type="protein sequence ID" value="GEB57553.1"/>
    <property type="molecule type" value="Genomic_DNA"/>
</dbReference>